<evidence type="ECO:0000256" key="2">
    <source>
        <dbReference type="SAM" id="Phobius"/>
    </source>
</evidence>
<keyword evidence="2" id="KW-1133">Transmembrane helix</keyword>
<dbReference type="VEuPathDB" id="TriTrypDB:BSAL_70860"/>
<feature type="compositionally biased region" description="Low complexity" evidence="1">
    <location>
        <begin position="586"/>
        <end position="611"/>
    </location>
</feature>
<dbReference type="Proteomes" id="UP000051952">
    <property type="component" value="Unassembled WGS sequence"/>
</dbReference>
<protein>
    <submittedName>
        <fullName evidence="3">Membrane-associated protein, putative</fullName>
    </submittedName>
</protein>
<sequence>MPTTVSVRAVVGGLLVFTSAAVIICSIIPIFVVLKHVAINFVLSGTAAEADKVQFVVSTALQRASLFGDILQRALLSYDQQHHHFNASSASESDGDLSATFWKLAQWSAATVVTKSVRIVMAASMNNSFDSLNSTATRWLVMSSSADASTPPTETNVVRIVNFTSLSLIQSGGGNLVADLGYFDASTTSLAPINTSHPWQYNVSIPLSDLPGLSILFGDLQRSLPSPSSPSISALSSSWRIDETSSTTTLQYVAADVNVLTRRSLFLAVDLPAVTLSSVIASTNISYAGASILFDASTAYVVASNTEDQLSSWNNDNNASSDDGSGIGLQNLIDPRVSPIFHARSVTQQGDVVDGATAVMRCATPCSFLYWAHKGELTLDTNTLGLFDLLFYNFVSVQIVDVKTGGGSRSATAAADALNLRLMETTSEYEVLHVQLRRFEWAVAAPFFLVGVVWIIFMVSVGRALKGLGEAEHNIGLLAQLFVQGGGGKETYAANSDAREENAEKLPHHVGNGSTPAVTSSVFYEIKFMLKAIDGLCRELLLLRAFSGLNTAAGLFQSQAQPVSTEGSSSATALDSLGEDGAAAVSPSTSLTQRTPSSSSPTMPRVMSVPSGRKNMSPNHHHGAVAPLFPTYDLRGLWKVPITSVHISVASLGGGHSDAEVHAADPVRLHQRQCSILSVLQKSTSRFSGASVDHFFGDQFLLHFNAIKRTPKHVLCAMTVLDECLRMIDALDRQTSPSDHQVAGPPNVENTHHKEQCVSMTCGIASSVALCGLMGPAALKTFTVVSNSEPQAAAMTRVAEALHISAVMTWRAVEIARHELQKSSTANTQAKVEKQQRDAPTQKSGHKTYRFFPVARVSLPGESSSGGTPLASTAYTFDYFQ</sequence>
<keyword evidence="4" id="KW-1185">Reference proteome</keyword>
<name>A0A0S4IWI9_BODSA</name>
<feature type="transmembrane region" description="Helical" evidence="2">
    <location>
        <begin position="12"/>
        <end position="34"/>
    </location>
</feature>
<feature type="region of interest" description="Disordered" evidence="1">
    <location>
        <begin position="579"/>
        <end position="620"/>
    </location>
</feature>
<accession>A0A0S4IWI9</accession>
<evidence type="ECO:0000256" key="1">
    <source>
        <dbReference type="SAM" id="MobiDB-lite"/>
    </source>
</evidence>
<proteinExistence type="predicted"/>
<dbReference type="EMBL" id="CYKH01000534">
    <property type="protein sequence ID" value="CUG05290.1"/>
    <property type="molecule type" value="Genomic_DNA"/>
</dbReference>
<evidence type="ECO:0000313" key="3">
    <source>
        <dbReference type="EMBL" id="CUG05290.1"/>
    </source>
</evidence>
<reference evidence="4" key="1">
    <citation type="submission" date="2015-09" db="EMBL/GenBank/DDBJ databases">
        <authorList>
            <consortium name="Pathogen Informatics"/>
        </authorList>
    </citation>
    <scope>NUCLEOTIDE SEQUENCE [LARGE SCALE GENOMIC DNA]</scope>
    <source>
        <strain evidence="4">Lake Konstanz</strain>
    </source>
</reference>
<keyword evidence="2" id="KW-0472">Membrane</keyword>
<feature type="region of interest" description="Disordered" evidence="1">
    <location>
        <begin position="820"/>
        <end position="845"/>
    </location>
</feature>
<dbReference type="AlphaFoldDB" id="A0A0S4IWI9"/>
<feature type="transmembrane region" description="Helical" evidence="2">
    <location>
        <begin position="441"/>
        <end position="461"/>
    </location>
</feature>
<dbReference type="InterPro" id="IPR029787">
    <property type="entry name" value="Nucleotide_cyclase"/>
</dbReference>
<dbReference type="Gene3D" id="3.30.70.1230">
    <property type="entry name" value="Nucleotide cyclase"/>
    <property type="match status" value="1"/>
</dbReference>
<gene>
    <name evidence="3" type="ORF">BSAL_70860</name>
</gene>
<organism evidence="3 4">
    <name type="scientific">Bodo saltans</name>
    <name type="common">Flagellated protozoan</name>
    <dbReference type="NCBI Taxonomy" id="75058"/>
    <lineage>
        <taxon>Eukaryota</taxon>
        <taxon>Discoba</taxon>
        <taxon>Euglenozoa</taxon>
        <taxon>Kinetoplastea</taxon>
        <taxon>Metakinetoplastina</taxon>
        <taxon>Eubodonida</taxon>
        <taxon>Bodonidae</taxon>
        <taxon>Bodo</taxon>
    </lineage>
</organism>
<keyword evidence="2" id="KW-0812">Transmembrane</keyword>
<evidence type="ECO:0000313" key="4">
    <source>
        <dbReference type="Proteomes" id="UP000051952"/>
    </source>
</evidence>